<name>A0A1J5TWZ5_9ARCH</name>
<feature type="domain" description="Transcobalamin-like C-terminal" evidence="1">
    <location>
        <begin position="103"/>
        <end position="141"/>
    </location>
</feature>
<proteinExistence type="predicted"/>
<gene>
    <name evidence="2" type="ORF">BEU01_00750</name>
</gene>
<evidence type="ECO:0000259" key="1">
    <source>
        <dbReference type="Pfam" id="PF14478"/>
    </source>
</evidence>
<dbReference type="InterPro" id="IPR027954">
    <property type="entry name" value="Transcobalamin-like_C"/>
</dbReference>
<evidence type="ECO:0000313" key="3">
    <source>
        <dbReference type="Proteomes" id="UP000183375"/>
    </source>
</evidence>
<dbReference type="EMBL" id="MIYX01000018">
    <property type="protein sequence ID" value="OIR20792.1"/>
    <property type="molecule type" value="Genomic_DNA"/>
</dbReference>
<reference evidence="2 3" key="1">
    <citation type="submission" date="2016-08" db="EMBL/GenBank/DDBJ databases">
        <title>New Insights into Marine Group III Euryarchaeota, from dark to light.</title>
        <authorList>
            <person name="Haro-Moreno J.M."/>
            <person name="Rodriguez-Valera F."/>
            <person name="Lopez-Garcia P."/>
            <person name="Moreira D."/>
            <person name="Martin-Cuadrado A.B."/>
        </authorList>
    </citation>
    <scope>NUCLEOTIDE SEQUENCE [LARGE SCALE GENOMIC DNA]</scope>
    <source>
        <strain evidence="2">CG-Epi4</strain>
    </source>
</reference>
<organism evidence="2 3">
    <name type="scientific">Marine Group III euryarchaeote CG-Epi4</name>
    <dbReference type="NCBI Taxonomy" id="1888998"/>
    <lineage>
        <taxon>Archaea</taxon>
        <taxon>Methanobacteriati</taxon>
        <taxon>Thermoplasmatota</taxon>
        <taxon>Thermoplasmata</taxon>
        <taxon>Candidatus Thermoprofundales</taxon>
    </lineage>
</organism>
<dbReference type="Gene3D" id="2.170.130.30">
    <property type="match status" value="1"/>
</dbReference>
<dbReference type="Pfam" id="PF14478">
    <property type="entry name" value="DUF4430"/>
    <property type="match status" value="1"/>
</dbReference>
<dbReference type="AlphaFoldDB" id="A0A1J5TWZ5"/>
<evidence type="ECO:0000313" key="2">
    <source>
        <dbReference type="EMBL" id="OIR20792.1"/>
    </source>
</evidence>
<accession>A0A1J5TWZ5</accession>
<protein>
    <recommendedName>
        <fullName evidence="1">Transcobalamin-like C-terminal domain-containing protein</fullName>
    </recommendedName>
</protein>
<comment type="caution">
    <text evidence="2">The sequence shown here is derived from an EMBL/GenBank/DDBJ whole genome shotgun (WGS) entry which is preliminary data.</text>
</comment>
<dbReference type="Proteomes" id="UP000183375">
    <property type="component" value="Unassembled WGS sequence"/>
</dbReference>
<sequence>MSKTKIFIAVALINIAVIAGILNELGLDNEEVDTSTIVTAKLTITYSNAGENDTLVFEEITTTESTVFGLLRAGSSQGNYEVTTTNAGQGITVTDIIISNCENCQEEEGYGWQYTLNGFYSDIAANRNIITNGDVVEWIYTNEI</sequence>